<evidence type="ECO:0000256" key="3">
    <source>
        <dbReference type="ARBA" id="ARBA00023295"/>
    </source>
</evidence>
<protein>
    <submittedName>
        <fullName evidence="8">Glycoside hydrolase 43 family protein</fullName>
    </submittedName>
</protein>
<dbReference type="InterPro" id="IPR013320">
    <property type="entry name" value="ConA-like_dom_sf"/>
</dbReference>
<dbReference type="InterPro" id="IPR023296">
    <property type="entry name" value="Glyco_hydro_beta-prop_sf"/>
</dbReference>
<keyword evidence="3 6" id="KW-0326">Glycosidase</keyword>
<dbReference type="PANTHER" id="PTHR42812:SF12">
    <property type="entry name" value="BETA-XYLOSIDASE-RELATED"/>
    <property type="match status" value="1"/>
</dbReference>
<dbReference type="SUPFAM" id="SSF75005">
    <property type="entry name" value="Arabinanase/levansucrase/invertase"/>
    <property type="match status" value="1"/>
</dbReference>
<proteinExistence type="inferred from homology"/>
<evidence type="ECO:0000256" key="5">
    <source>
        <dbReference type="PIRSR" id="PIRSR606710-2"/>
    </source>
</evidence>
<dbReference type="RefSeq" id="WP_271715848.1">
    <property type="nucleotide sequence ID" value="NZ_AP024169.1"/>
</dbReference>
<dbReference type="Gene3D" id="2.115.10.20">
    <property type="entry name" value="Glycosyl hydrolase domain, family 43"/>
    <property type="match status" value="1"/>
</dbReference>
<dbReference type="PANTHER" id="PTHR42812">
    <property type="entry name" value="BETA-XYLOSIDASE"/>
    <property type="match status" value="1"/>
</dbReference>
<keyword evidence="9" id="KW-1185">Reference proteome</keyword>
<dbReference type="Proteomes" id="UP000595897">
    <property type="component" value="Chromosome"/>
</dbReference>
<evidence type="ECO:0000256" key="4">
    <source>
        <dbReference type="PIRSR" id="PIRSR606710-1"/>
    </source>
</evidence>
<evidence type="ECO:0000256" key="2">
    <source>
        <dbReference type="ARBA" id="ARBA00022801"/>
    </source>
</evidence>
<dbReference type="CDD" id="cd09000">
    <property type="entry name" value="GH43_SXA-like"/>
    <property type="match status" value="1"/>
</dbReference>
<name>A0A7R7EKX2_9FIRM</name>
<gene>
    <name evidence="8" type="ORF">bsdtb5_19390</name>
</gene>
<keyword evidence="2 6" id="KW-0378">Hydrolase</keyword>
<feature type="active site" description="Proton donor" evidence="4">
    <location>
        <position position="190"/>
    </location>
</feature>
<dbReference type="AlphaFoldDB" id="A0A7R7EKX2"/>
<reference evidence="8 9" key="1">
    <citation type="submission" date="2020-11" db="EMBL/GenBank/DDBJ databases">
        <title>Draft genome sequencing of a Lachnospiraceae strain isolated from anoxic soil subjected to BSD treatment.</title>
        <authorList>
            <person name="Uek A."/>
            <person name="Tonouchi A."/>
        </authorList>
    </citation>
    <scope>NUCLEOTIDE SEQUENCE [LARGE SCALE GENOMIC DNA]</scope>
    <source>
        <strain evidence="8 9">TB5</strain>
    </source>
</reference>
<evidence type="ECO:0000256" key="1">
    <source>
        <dbReference type="ARBA" id="ARBA00009865"/>
    </source>
</evidence>
<dbReference type="InterPro" id="IPR041542">
    <property type="entry name" value="GH43_C2"/>
</dbReference>
<evidence type="ECO:0000259" key="7">
    <source>
        <dbReference type="Pfam" id="PF17851"/>
    </source>
</evidence>
<feature type="site" description="Important for catalytic activity, responsible for pKa modulation of the active site Glu and correct orientation of both the proton donor and substrate" evidence="5">
    <location>
        <position position="130"/>
    </location>
</feature>
<dbReference type="Pfam" id="PF04616">
    <property type="entry name" value="Glyco_hydro_43"/>
    <property type="match status" value="1"/>
</dbReference>
<organism evidence="8 9">
    <name type="scientific">Anaeromicropila herbilytica</name>
    <dbReference type="NCBI Taxonomy" id="2785025"/>
    <lineage>
        <taxon>Bacteria</taxon>
        <taxon>Bacillati</taxon>
        <taxon>Bacillota</taxon>
        <taxon>Clostridia</taxon>
        <taxon>Lachnospirales</taxon>
        <taxon>Lachnospiraceae</taxon>
        <taxon>Anaeromicropila</taxon>
    </lineage>
</organism>
<dbReference type="EMBL" id="AP024169">
    <property type="protein sequence ID" value="BCN30644.1"/>
    <property type="molecule type" value="Genomic_DNA"/>
</dbReference>
<dbReference type="SUPFAM" id="SSF49899">
    <property type="entry name" value="Concanavalin A-like lectins/glucanases"/>
    <property type="match status" value="1"/>
</dbReference>
<evidence type="ECO:0000313" key="8">
    <source>
        <dbReference type="EMBL" id="BCN30644.1"/>
    </source>
</evidence>
<dbReference type="Gene3D" id="2.60.120.200">
    <property type="match status" value="1"/>
</dbReference>
<dbReference type="KEGG" id="ahb:bsdtb5_19390"/>
<dbReference type="InterPro" id="IPR006710">
    <property type="entry name" value="Glyco_hydro_43"/>
</dbReference>
<dbReference type="GO" id="GO:0005975">
    <property type="term" value="P:carbohydrate metabolic process"/>
    <property type="evidence" value="ECO:0007669"/>
    <property type="project" value="InterPro"/>
</dbReference>
<comment type="similarity">
    <text evidence="1 6">Belongs to the glycosyl hydrolase 43 family.</text>
</comment>
<evidence type="ECO:0000256" key="6">
    <source>
        <dbReference type="RuleBase" id="RU361187"/>
    </source>
</evidence>
<dbReference type="Pfam" id="PF17851">
    <property type="entry name" value="GH43_C2"/>
    <property type="match status" value="1"/>
</dbReference>
<dbReference type="InterPro" id="IPR051795">
    <property type="entry name" value="Glycosyl_Hydrlase_43"/>
</dbReference>
<sequence>MEHIKNPILPGFHPDPCICRQNDNYYMAVSSFEWFPGVPIYHSKDMKNWKLITHCLENNALADLRRLPSAKGVWAPCLTWCKEDGLFYLMYSIMNSMNARFFDVDNYLITAPSIYGPWSEPIYIHSAGFDPSMLHDEDGRKWITSLEWETRDGYHKPGEICIVEYDKEKKHIMGNPKRIWRGGTKRGCIEGPHMYKRNGYYYLMCAEGGTGYGHSVTVGRSMNILGPYESDPCNPILTSTPDFNEMDNDDAVKLNRYNPESYLQKSGHGSIVMTSLDEVYMVHHCGRPLLPDLRCTLGRETCIQKMYWTEDGWLRLFDGGNIARTEVVPSELSEHIWENESEREEFDSVDMPIHFYSPRIDYREFTSLTDRKGYLRIRGQESMSSLNRVSLVAHKLTTLHAIVTTKMDFKPEVYQQYAGILIYYDNMDYIMLRKTYSEKDDGSVIDLLRVKNGERIELLEEAVSVSDESIYFQIRIEDRETEFFWSMDGEEFHHIGGTYDTSEFSDEFCKNGEFTGTFVGIGCVDALLHEKYADFDYFEYQCKE</sequence>
<dbReference type="GO" id="GO:0004553">
    <property type="term" value="F:hydrolase activity, hydrolyzing O-glycosyl compounds"/>
    <property type="evidence" value="ECO:0007669"/>
    <property type="project" value="InterPro"/>
</dbReference>
<evidence type="ECO:0000313" key="9">
    <source>
        <dbReference type="Proteomes" id="UP000595897"/>
    </source>
</evidence>
<feature type="active site" description="Proton acceptor" evidence="4">
    <location>
        <position position="15"/>
    </location>
</feature>
<feature type="domain" description="Beta-xylosidase C-terminal Concanavalin A-like" evidence="7">
    <location>
        <begin position="343"/>
        <end position="541"/>
    </location>
</feature>
<accession>A0A7R7EKX2</accession>